<dbReference type="GO" id="GO:0016757">
    <property type="term" value="F:glycosyltransferase activity"/>
    <property type="evidence" value="ECO:0007669"/>
    <property type="project" value="UniProtKB-KW"/>
</dbReference>
<protein>
    <recommendedName>
        <fullName evidence="6">UDP-N-acetylglucosamine--dolichyl-phosphate N-acetylglucosaminephosphotransferase</fullName>
        <ecNumber evidence="5">2.7.8.15</ecNumber>
    </recommendedName>
    <alternativeName>
        <fullName evidence="15">GlcNAc-1-P transferase</fullName>
    </alternativeName>
    <alternativeName>
        <fullName evidence="16">N-acetylglucosamine-1-phosphate transferase</fullName>
    </alternativeName>
</protein>
<evidence type="ECO:0000256" key="17">
    <source>
        <dbReference type="ARBA" id="ARBA00044717"/>
    </source>
</evidence>
<comment type="similarity">
    <text evidence="4">Belongs to the glycosyltransferase 4 family.</text>
</comment>
<evidence type="ECO:0000256" key="8">
    <source>
        <dbReference type="ARBA" id="ARBA00022679"/>
    </source>
</evidence>
<evidence type="ECO:0000256" key="9">
    <source>
        <dbReference type="ARBA" id="ARBA00022692"/>
    </source>
</evidence>
<dbReference type="GO" id="GO:0003975">
    <property type="term" value="F:UDP-N-acetylglucosamine-dolichyl-phosphate N-acetylglucosaminephosphotransferase activity"/>
    <property type="evidence" value="ECO:0007669"/>
    <property type="project" value="UniProtKB-EC"/>
</dbReference>
<feature type="transmembrane region" description="Helical" evidence="19">
    <location>
        <begin position="85"/>
        <end position="107"/>
    </location>
</feature>
<evidence type="ECO:0000256" key="5">
    <source>
        <dbReference type="ARBA" id="ARBA00013225"/>
    </source>
</evidence>
<evidence type="ECO:0000256" key="1">
    <source>
        <dbReference type="ARBA" id="ARBA00001946"/>
    </source>
</evidence>
<feature type="transmembrane region" description="Helical" evidence="19">
    <location>
        <begin position="202"/>
        <end position="219"/>
    </location>
</feature>
<evidence type="ECO:0000256" key="16">
    <source>
        <dbReference type="ARBA" id="ARBA00033238"/>
    </source>
</evidence>
<feature type="transmembrane region" description="Helical" evidence="19">
    <location>
        <begin position="231"/>
        <end position="250"/>
    </location>
</feature>
<dbReference type="AlphaFoldDB" id="A0AA36DSD8"/>
<keyword evidence="14 19" id="KW-0472">Membrane</keyword>
<dbReference type="Pfam" id="PF00953">
    <property type="entry name" value="Glycos_transf_4"/>
    <property type="match status" value="1"/>
</dbReference>
<feature type="transmembrane region" description="Helical" evidence="19">
    <location>
        <begin position="256"/>
        <end position="276"/>
    </location>
</feature>
<comment type="caution">
    <text evidence="20">The sequence shown here is derived from an EMBL/GenBank/DDBJ whole genome shotgun (WGS) entry which is preliminary data.</text>
</comment>
<dbReference type="GO" id="GO:0006488">
    <property type="term" value="P:dolichol-linked oligosaccharide biosynthetic process"/>
    <property type="evidence" value="ECO:0007669"/>
    <property type="project" value="InterPro"/>
</dbReference>
<evidence type="ECO:0000256" key="3">
    <source>
        <dbReference type="ARBA" id="ARBA00004922"/>
    </source>
</evidence>
<gene>
    <name evidence="20" type="ORF">CYNAS_LOCUS4093</name>
</gene>
<dbReference type="InterPro" id="IPR000715">
    <property type="entry name" value="Glycosyl_transferase_4"/>
</dbReference>
<comment type="pathway">
    <text evidence="3">Protein modification; protein glycosylation.</text>
</comment>
<evidence type="ECO:0000256" key="6">
    <source>
        <dbReference type="ARBA" id="ARBA00017659"/>
    </source>
</evidence>
<feature type="transmembrane region" description="Helical" evidence="19">
    <location>
        <begin position="174"/>
        <end position="196"/>
    </location>
</feature>
<evidence type="ECO:0000256" key="7">
    <source>
        <dbReference type="ARBA" id="ARBA00022676"/>
    </source>
</evidence>
<keyword evidence="13 19" id="KW-1133">Transmembrane helix</keyword>
<feature type="transmembrane region" description="Helical" evidence="19">
    <location>
        <begin position="142"/>
        <end position="162"/>
    </location>
</feature>
<dbReference type="Proteomes" id="UP001176961">
    <property type="component" value="Unassembled WGS sequence"/>
</dbReference>
<evidence type="ECO:0000256" key="15">
    <source>
        <dbReference type="ARBA" id="ARBA00029567"/>
    </source>
</evidence>
<keyword evidence="11" id="KW-0256">Endoplasmic reticulum</keyword>
<feature type="transmembrane region" description="Helical" evidence="19">
    <location>
        <begin position="6"/>
        <end position="32"/>
    </location>
</feature>
<evidence type="ECO:0000256" key="13">
    <source>
        <dbReference type="ARBA" id="ARBA00022989"/>
    </source>
</evidence>
<comment type="catalytic activity">
    <reaction evidence="18">
        <text>a di-trans,poly-cis-dolichyl phosphate + UDP-N-acetyl-alpha-D-glucosamine = an N-acetyl-alpha-D-glucosaminyl-diphospho-di-trans,poly-cis-dolichol + UMP</text>
        <dbReference type="Rhea" id="RHEA:13289"/>
        <dbReference type="Rhea" id="RHEA-COMP:19498"/>
        <dbReference type="Rhea" id="RHEA-COMP:19507"/>
        <dbReference type="ChEBI" id="CHEBI:57683"/>
        <dbReference type="ChEBI" id="CHEBI:57705"/>
        <dbReference type="ChEBI" id="CHEBI:57865"/>
        <dbReference type="ChEBI" id="CHEBI:58427"/>
        <dbReference type="EC" id="2.7.8.15"/>
    </reaction>
    <physiologicalReaction direction="left-to-right" evidence="18">
        <dbReference type="Rhea" id="RHEA:13290"/>
    </physiologicalReaction>
</comment>
<evidence type="ECO:0000256" key="2">
    <source>
        <dbReference type="ARBA" id="ARBA00004477"/>
    </source>
</evidence>
<keyword evidence="10" id="KW-0479">Metal-binding</keyword>
<evidence type="ECO:0000256" key="19">
    <source>
        <dbReference type="SAM" id="Phobius"/>
    </source>
</evidence>
<evidence type="ECO:0000256" key="11">
    <source>
        <dbReference type="ARBA" id="ARBA00022824"/>
    </source>
</evidence>
<evidence type="ECO:0000256" key="10">
    <source>
        <dbReference type="ARBA" id="ARBA00022723"/>
    </source>
</evidence>
<dbReference type="PANTHER" id="PTHR10571">
    <property type="entry name" value="UDP-N-ACETYLGLUCOSAMINE--DOLICHYL-PHOSPHATE N-ACETYLGLUCOSAMINEPHOSPHOTRANSFERASE"/>
    <property type="match status" value="1"/>
</dbReference>
<dbReference type="GO" id="GO:0005789">
    <property type="term" value="C:endoplasmic reticulum membrane"/>
    <property type="evidence" value="ECO:0007669"/>
    <property type="project" value="UniProtKB-SubCell"/>
</dbReference>
<keyword evidence="8" id="KW-0808">Transferase</keyword>
<keyword evidence="7" id="KW-0328">Glycosyltransferase</keyword>
<organism evidence="20 21">
    <name type="scientific">Cylicocyclus nassatus</name>
    <name type="common">Nematode worm</name>
    <dbReference type="NCBI Taxonomy" id="53992"/>
    <lineage>
        <taxon>Eukaryota</taxon>
        <taxon>Metazoa</taxon>
        <taxon>Ecdysozoa</taxon>
        <taxon>Nematoda</taxon>
        <taxon>Chromadorea</taxon>
        <taxon>Rhabditida</taxon>
        <taxon>Rhabditina</taxon>
        <taxon>Rhabditomorpha</taxon>
        <taxon>Strongyloidea</taxon>
        <taxon>Strongylidae</taxon>
        <taxon>Cylicocyclus</taxon>
    </lineage>
</organism>
<sequence length="477" mass="53762">MTELSVVVNAILSIVGYFICGSLIKEYIPIFIQRKMYGNDQCKKSDDPIPEPMGVICAAAYLIIMFLFIPFPFAEWLGSETEFPYSKLLAFLSGLISICTAILLGFADDVLDLRWRHKLAFPTLSSLPLLMVYYVSGGSTTVVIPSTMVRAVLAPFVPSWVSQSIPATINIHHLYYVFMCMVVVFCTNAINILAGVNGLESGQALVIGASVVLFNLIQVTRVEEQYWDHLLSLYFLIPFLTCTLALYQFNKYPARVFVGDTFCYWAGMTLAVVSILGHFSKTMILFLIPQVFNFLYSLPQLFKLVPCPRHRLPKFNPETNKVGMSMAEFKESDLRFLGNFTLKLFSAFGLLHSRSFDRDGTRWREINNLTLLNLVLKFAGPLHEKTLTKALLLIQPHALTTPATRNKSDFLSSKKTLCHSEKLFHSYAENGSTLTKDEAAAALAELPEENRLLRHFSQEFDEHANEGHITFTGRKNL</sequence>
<comment type="subcellular location">
    <subcellularLocation>
        <location evidence="2">Endoplasmic reticulum membrane</location>
        <topology evidence="2">Multi-pass membrane protein</topology>
    </subcellularLocation>
</comment>
<comment type="cofactor">
    <cofactor evidence="1">
        <name>Mg(2+)</name>
        <dbReference type="ChEBI" id="CHEBI:18420"/>
    </cofactor>
</comment>
<keyword evidence="12" id="KW-0460">Magnesium</keyword>
<comment type="function">
    <text evidence="17">UDP-N-acetylglucosamine--dolichyl-phosphate N-acetylglucosaminephosphotransferase that operates in the biosynthetic pathway of dolichol-linked oligosaccharides, the glycan precursors employed in protein asparagine (N)-glycosylation. The assembly of dolichol-linked oligosaccharides begins on the cytosolic side of the endoplasmic reticulum membrane and finishes in its lumen. The sequential addition of sugars to dolichol pyrophosphate produces dolichol-linked oligosaccharides containing fourteen sugars, including two GlcNAcs, nine mannoses and three glucoses. Once assembled, the oligosaccharide is transferred from the lipid to nascent proteins by oligosaccharyltransferases. Catalyzes the initial step of dolichol-linked oligosaccharide biosynthesis, transfering GlcNAc-1-P from cytosolic UDP-GlcNAc onto the carrier lipid dolichyl phosphate (P-dolichol), yielding GlcNAc-P-P-dolichol embedded in the cytoplasmic leaflet of the endoplasmic reticulum membrane.</text>
</comment>
<evidence type="ECO:0000256" key="14">
    <source>
        <dbReference type="ARBA" id="ARBA00023136"/>
    </source>
</evidence>
<dbReference type="PANTHER" id="PTHR10571:SF0">
    <property type="entry name" value="UDP-N-ACETYLGLUCOSAMINE--DOLICHYL-PHOSPHATE N-ACETYLGLUCOSAMINEPHOSPHOTRANSFERASE"/>
    <property type="match status" value="1"/>
</dbReference>
<dbReference type="InterPro" id="IPR033895">
    <property type="entry name" value="GPT"/>
</dbReference>
<evidence type="ECO:0000256" key="4">
    <source>
        <dbReference type="ARBA" id="ARBA00009317"/>
    </source>
</evidence>
<feature type="transmembrane region" description="Helical" evidence="19">
    <location>
        <begin position="53"/>
        <end position="73"/>
    </location>
</feature>
<evidence type="ECO:0000313" key="21">
    <source>
        <dbReference type="Proteomes" id="UP001176961"/>
    </source>
</evidence>
<keyword evidence="21" id="KW-1185">Reference proteome</keyword>
<dbReference type="CDD" id="cd06855">
    <property type="entry name" value="GT_GPT_euk"/>
    <property type="match status" value="1"/>
</dbReference>
<evidence type="ECO:0000313" key="20">
    <source>
        <dbReference type="EMBL" id="CAJ0592110.1"/>
    </source>
</evidence>
<accession>A0AA36DSD8</accession>
<proteinExistence type="inferred from homology"/>
<evidence type="ECO:0000256" key="18">
    <source>
        <dbReference type="ARBA" id="ARBA00045078"/>
    </source>
</evidence>
<name>A0AA36DSD8_CYLNA</name>
<keyword evidence="9 19" id="KW-0812">Transmembrane</keyword>
<reference evidence="20" key="1">
    <citation type="submission" date="2023-07" db="EMBL/GenBank/DDBJ databases">
        <authorList>
            <consortium name="CYATHOMIX"/>
        </authorList>
    </citation>
    <scope>NUCLEOTIDE SEQUENCE</scope>
    <source>
        <strain evidence="20">N/A</strain>
    </source>
</reference>
<dbReference type="EC" id="2.7.8.15" evidence="5"/>
<dbReference type="GO" id="GO:0046872">
    <property type="term" value="F:metal ion binding"/>
    <property type="evidence" value="ECO:0007669"/>
    <property type="project" value="UniProtKB-KW"/>
</dbReference>
<dbReference type="EMBL" id="CATQJL010000001">
    <property type="protein sequence ID" value="CAJ0592110.1"/>
    <property type="molecule type" value="Genomic_DNA"/>
</dbReference>
<evidence type="ECO:0000256" key="12">
    <source>
        <dbReference type="ARBA" id="ARBA00022842"/>
    </source>
</evidence>